<feature type="transmembrane region" description="Helical" evidence="1">
    <location>
        <begin position="41"/>
        <end position="62"/>
    </location>
</feature>
<name>A0A1I6L574_9EURY</name>
<keyword evidence="1" id="KW-0472">Membrane</keyword>
<dbReference type="STRING" id="767519.SAMN05216559_2055"/>
<sequence>MEIIATVLGSIVTFVVGLLVGGLAIFVAAQLVVGKGDFRTAVWTAVFGALGWLVATLVVGWIPFHIGSILGTLLGLAVYLTVIAVQYDTDWVEAAAIAFVAWVSVLVARFFLAPLLGDWGVVGVPFV</sequence>
<keyword evidence="3" id="KW-1185">Reference proteome</keyword>
<feature type="transmembrane region" description="Helical" evidence="1">
    <location>
        <begin position="68"/>
        <end position="87"/>
    </location>
</feature>
<gene>
    <name evidence="2" type="ORF">SAMN05216559_2055</name>
</gene>
<proteinExistence type="predicted"/>
<dbReference type="AlphaFoldDB" id="A0A1I6L574"/>
<feature type="transmembrane region" description="Helical" evidence="1">
    <location>
        <begin position="94"/>
        <end position="117"/>
    </location>
</feature>
<dbReference type="Proteomes" id="UP000199062">
    <property type="component" value="Unassembled WGS sequence"/>
</dbReference>
<protein>
    <submittedName>
        <fullName evidence="2">Uncharacterized protein</fullName>
    </submittedName>
</protein>
<evidence type="ECO:0000256" key="1">
    <source>
        <dbReference type="SAM" id="Phobius"/>
    </source>
</evidence>
<evidence type="ECO:0000313" key="2">
    <source>
        <dbReference type="EMBL" id="SFR98557.1"/>
    </source>
</evidence>
<organism evidence="2 3">
    <name type="scientific">Halomicrobium zhouii</name>
    <dbReference type="NCBI Taxonomy" id="767519"/>
    <lineage>
        <taxon>Archaea</taxon>
        <taxon>Methanobacteriati</taxon>
        <taxon>Methanobacteriota</taxon>
        <taxon>Stenosarchaea group</taxon>
        <taxon>Halobacteria</taxon>
        <taxon>Halobacteriales</taxon>
        <taxon>Haloarculaceae</taxon>
        <taxon>Halomicrobium</taxon>
    </lineage>
</organism>
<dbReference type="OrthoDB" id="205278at2157"/>
<dbReference type="RefSeq" id="WP_089816443.1">
    <property type="nucleotide sequence ID" value="NZ_FOZK01000002.1"/>
</dbReference>
<keyword evidence="1" id="KW-0812">Transmembrane</keyword>
<dbReference type="EMBL" id="FOZK01000002">
    <property type="protein sequence ID" value="SFR98557.1"/>
    <property type="molecule type" value="Genomic_DNA"/>
</dbReference>
<keyword evidence="1" id="KW-1133">Transmembrane helix</keyword>
<reference evidence="2 3" key="1">
    <citation type="submission" date="2016-10" db="EMBL/GenBank/DDBJ databases">
        <authorList>
            <person name="de Groot N.N."/>
        </authorList>
    </citation>
    <scope>NUCLEOTIDE SEQUENCE [LARGE SCALE GENOMIC DNA]</scope>
    <source>
        <strain evidence="2 3">CGMCC 1.10457</strain>
    </source>
</reference>
<evidence type="ECO:0000313" key="3">
    <source>
        <dbReference type="Proteomes" id="UP000199062"/>
    </source>
</evidence>
<accession>A0A1I6L574</accession>
<feature type="transmembrane region" description="Helical" evidence="1">
    <location>
        <begin position="6"/>
        <end position="29"/>
    </location>
</feature>